<sequence>MLLQLSLTLLGLLICAGDVAALAGLLTWQERAADPDSRRQRLLRAVLPATSVLLLVLLGIVFSLMMLWSPQGAEALASL</sequence>
<protein>
    <submittedName>
        <fullName evidence="2">Uncharacterized protein</fullName>
    </submittedName>
</protein>
<dbReference type="Proteomes" id="UP000183947">
    <property type="component" value="Unassembled WGS sequence"/>
</dbReference>
<keyword evidence="3" id="KW-1185">Reference proteome</keyword>
<dbReference type="EMBL" id="FRAS01000004">
    <property type="protein sequence ID" value="SHK57730.1"/>
    <property type="molecule type" value="Genomic_DNA"/>
</dbReference>
<organism evidence="2 3">
    <name type="scientific">Hymenobacter psychrotolerans DSM 18569</name>
    <dbReference type="NCBI Taxonomy" id="1121959"/>
    <lineage>
        <taxon>Bacteria</taxon>
        <taxon>Pseudomonadati</taxon>
        <taxon>Bacteroidota</taxon>
        <taxon>Cytophagia</taxon>
        <taxon>Cytophagales</taxon>
        <taxon>Hymenobacteraceae</taxon>
        <taxon>Hymenobacter</taxon>
    </lineage>
</organism>
<dbReference type="RefSeq" id="WP_073282030.1">
    <property type="nucleotide sequence ID" value="NZ_FRAS01000004.1"/>
</dbReference>
<keyword evidence="1" id="KW-0472">Membrane</keyword>
<proteinExistence type="predicted"/>
<reference evidence="3" key="1">
    <citation type="submission" date="2016-11" db="EMBL/GenBank/DDBJ databases">
        <authorList>
            <person name="Varghese N."/>
            <person name="Submissions S."/>
        </authorList>
    </citation>
    <scope>NUCLEOTIDE SEQUENCE [LARGE SCALE GENOMIC DNA]</scope>
    <source>
        <strain evidence="3">DSM 18569</strain>
    </source>
</reference>
<keyword evidence="1" id="KW-0812">Transmembrane</keyword>
<keyword evidence="1" id="KW-1133">Transmembrane helix</keyword>
<dbReference type="OrthoDB" id="886854at2"/>
<feature type="transmembrane region" description="Helical" evidence="1">
    <location>
        <begin position="45"/>
        <end position="68"/>
    </location>
</feature>
<evidence type="ECO:0000313" key="2">
    <source>
        <dbReference type="EMBL" id="SHK57730.1"/>
    </source>
</evidence>
<dbReference type="STRING" id="1121959.SAMN02746009_01154"/>
<dbReference type="AlphaFoldDB" id="A0A1M6TLD6"/>
<accession>A0A1M6TLD6</accession>
<name>A0A1M6TLD6_9BACT</name>
<evidence type="ECO:0000256" key="1">
    <source>
        <dbReference type="SAM" id="Phobius"/>
    </source>
</evidence>
<gene>
    <name evidence="2" type="ORF">SAMN02746009_01154</name>
</gene>
<evidence type="ECO:0000313" key="3">
    <source>
        <dbReference type="Proteomes" id="UP000183947"/>
    </source>
</evidence>